<organism evidence="1 2">
    <name type="scientific">Cardiocondyla obscurior</name>
    <dbReference type="NCBI Taxonomy" id="286306"/>
    <lineage>
        <taxon>Eukaryota</taxon>
        <taxon>Metazoa</taxon>
        <taxon>Ecdysozoa</taxon>
        <taxon>Arthropoda</taxon>
        <taxon>Hexapoda</taxon>
        <taxon>Insecta</taxon>
        <taxon>Pterygota</taxon>
        <taxon>Neoptera</taxon>
        <taxon>Endopterygota</taxon>
        <taxon>Hymenoptera</taxon>
        <taxon>Apocrita</taxon>
        <taxon>Aculeata</taxon>
        <taxon>Formicoidea</taxon>
        <taxon>Formicidae</taxon>
        <taxon>Myrmicinae</taxon>
        <taxon>Cardiocondyla</taxon>
    </lineage>
</organism>
<keyword evidence="2" id="KW-1185">Reference proteome</keyword>
<protein>
    <submittedName>
        <fullName evidence="1">Uncharacterized protein</fullName>
    </submittedName>
</protein>
<dbReference type="Proteomes" id="UP001430953">
    <property type="component" value="Unassembled WGS sequence"/>
</dbReference>
<accession>A0AAW2F0K3</accession>
<dbReference type="EMBL" id="JADYXP020000016">
    <property type="protein sequence ID" value="KAL0108001.1"/>
    <property type="molecule type" value="Genomic_DNA"/>
</dbReference>
<proteinExistence type="predicted"/>
<evidence type="ECO:0000313" key="1">
    <source>
        <dbReference type="EMBL" id="KAL0108001.1"/>
    </source>
</evidence>
<comment type="caution">
    <text evidence="1">The sequence shown here is derived from an EMBL/GenBank/DDBJ whole genome shotgun (WGS) entry which is preliminary data.</text>
</comment>
<dbReference type="AlphaFoldDB" id="A0AAW2F0K3"/>
<name>A0AAW2F0K3_9HYME</name>
<gene>
    <name evidence="1" type="ORF">PUN28_014934</name>
</gene>
<evidence type="ECO:0000313" key="2">
    <source>
        <dbReference type="Proteomes" id="UP001430953"/>
    </source>
</evidence>
<sequence>MEMQLFILSLCRSNFNKSSRKKSISRKSSAYNYFDLKAHIWRASFSLPSSTLKKKKNFVEGTLFSSTFLPAKVSCCADRYLSLERNGPSQSILRKFSIYRRSTSIEALVKGPEPTGETKSLHQHLCGAHTKTCLVASPCKNKIKKIKKNIKKSVIVSPLLRLHLACVQSTRGPRMKYSKWLEPVTTLWFTTFVPLARGSEHKRYCYFSFISCE</sequence>
<reference evidence="1 2" key="1">
    <citation type="submission" date="2023-03" db="EMBL/GenBank/DDBJ databases">
        <title>High recombination rates correlate with genetic variation in Cardiocondyla obscurior ants.</title>
        <authorList>
            <person name="Errbii M."/>
        </authorList>
    </citation>
    <scope>NUCLEOTIDE SEQUENCE [LARGE SCALE GENOMIC DNA]</scope>
    <source>
        <strain evidence="1">Alpha-2009</strain>
        <tissue evidence="1">Whole body</tissue>
    </source>
</reference>